<dbReference type="AlphaFoldDB" id="A0Y901"/>
<evidence type="ECO:0000256" key="1">
    <source>
        <dbReference type="ARBA" id="ARBA00001971"/>
    </source>
</evidence>
<accession>A0Y901</accession>
<dbReference type="InterPro" id="IPR036396">
    <property type="entry name" value="Cyt_P450_sf"/>
</dbReference>
<dbReference type="OrthoDB" id="7052847at2"/>
<evidence type="ECO:0000313" key="4">
    <source>
        <dbReference type="EMBL" id="EAW32605.1"/>
    </source>
</evidence>
<gene>
    <name evidence="4" type="ORF">GP2143_15156</name>
</gene>
<dbReference type="GO" id="GO:0016705">
    <property type="term" value="F:oxidoreductase activity, acting on paired donors, with incorporation or reduction of molecular oxygen"/>
    <property type="evidence" value="ECO:0007669"/>
    <property type="project" value="InterPro"/>
</dbReference>
<comment type="caution">
    <text evidence="4">The sequence shown here is derived from an EMBL/GenBank/DDBJ whole genome shotgun (WGS) entry which is preliminary data.</text>
</comment>
<dbReference type="InterPro" id="IPR017972">
    <property type="entry name" value="Cyt_P450_CS"/>
</dbReference>
<dbReference type="PANTHER" id="PTHR46696">
    <property type="entry name" value="P450, PUTATIVE (EUROFUNG)-RELATED"/>
    <property type="match status" value="1"/>
</dbReference>
<dbReference type="PANTHER" id="PTHR46696:SF1">
    <property type="entry name" value="CYTOCHROME P450 YJIB-RELATED"/>
    <property type="match status" value="1"/>
</dbReference>
<reference evidence="4 5" key="1">
    <citation type="journal article" date="2010" name="J. Bacteriol.">
        <title>Genome sequence of the oligotrophic marine Gammaproteobacterium HTCC2143, isolated from the Oregon Coast.</title>
        <authorList>
            <person name="Oh H.M."/>
            <person name="Kang I."/>
            <person name="Ferriera S."/>
            <person name="Giovannoni S.J."/>
            <person name="Cho J.C."/>
        </authorList>
    </citation>
    <scope>NUCLEOTIDE SEQUENCE [LARGE SCALE GENOMIC DNA]</scope>
    <source>
        <strain evidence="4 5">HTCC2143</strain>
    </source>
</reference>
<dbReference type="GO" id="GO:0004497">
    <property type="term" value="F:monooxygenase activity"/>
    <property type="evidence" value="ECO:0007669"/>
    <property type="project" value="UniProtKB-KW"/>
</dbReference>
<dbReference type="Proteomes" id="UP000004931">
    <property type="component" value="Unassembled WGS sequence"/>
</dbReference>
<keyword evidence="3" id="KW-0408">Iron</keyword>
<dbReference type="eggNOG" id="COG2124">
    <property type="taxonomic scope" value="Bacteria"/>
</dbReference>
<dbReference type="Pfam" id="PF00067">
    <property type="entry name" value="p450"/>
    <property type="match status" value="1"/>
</dbReference>
<evidence type="ECO:0000313" key="5">
    <source>
        <dbReference type="Proteomes" id="UP000004931"/>
    </source>
</evidence>
<comment type="similarity">
    <text evidence="2 3">Belongs to the cytochrome P450 family.</text>
</comment>
<keyword evidence="3" id="KW-0560">Oxidoreductase</keyword>
<evidence type="ECO:0000256" key="2">
    <source>
        <dbReference type="ARBA" id="ARBA00010617"/>
    </source>
</evidence>
<dbReference type="InterPro" id="IPR002397">
    <property type="entry name" value="Cyt_P450_B"/>
</dbReference>
<protein>
    <submittedName>
        <fullName evidence="4">Cytochrome P450 family protein</fullName>
    </submittedName>
</protein>
<evidence type="ECO:0000256" key="3">
    <source>
        <dbReference type="RuleBase" id="RU000461"/>
    </source>
</evidence>
<dbReference type="STRING" id="247633.GP2143_15156"/>
<keyword evidence="3" id="KW-0479">Metal-binding</keyword>
<dbReference type="CDD" id="cd11033">
    <property type="entry name" value="CYP142-like"/>
    <property type="match status" value="1"/>
</dbReference>
<comment type="cofactor">
    <cofactor evidence="1">
        <name>heme</name>
        <dbReference type="ChEBI" id="CHEBI:30413"/>
    </cofactor>
</comment>
<name>A0Y901_9GAMM</name>
<dbReference type="EMBL" id="AAVT01000001">
    <property type="protein sequence ID" value="EAW32605.1"/>
    <property type="molecule type" value="Genomic_DNA"/>
</dbReference>
<keyword evidence="5" id="KW-1185">Reference proteome</keyword>
<dbReference type="InterPro" id="IPR001128">
    <property type="entry name" value="Cyt_P450"/>
</dbReference>
<proteinExistence type="inferred from homology"/>
<sequence length="416" mass="48127">MGSLERISMLDYDPATMPLEDIDVSDVDLWINDAKWDYLTRLRNDAPVHYCKSSEFGPYWSITRFDDIMKVEKNWEVFSSFPSITISDPAEDSDFTAPTFIAMDPPKHDDQRRAVQNVVAPPNLKELESTIRSRAVNILDSLPIGETFNWVDRVSIELTTQMLATLFDFPFEDRYKLTHWSDVTFARLGAGLIETEEERQQELIECLNYFLQLWKEREENPVGNDLISMMIRGDATKNLSPQEYLGNILLLIVGGNDTTRNSITGGLLALNENPAEYEKLRSHPEHIPNMVSEIIRWVTPLAHMRRTATRDYEFEGQQIKKGDKIIMWYASGNRDERTIPNPNKFLIDRERARNHISFGFGLHRCMGNRLAEMQLRVLWEEIQKRFKTIEVVGAPERIPSCFVHGISSLPVRLHSY</sequence>
<dbReference type="GO" id="GO:0020037">
    <property type="term" value="F:heme binding"/>
    <property type="evidence" value="ECO:0007669"/>
    <property type="project" value="InterPro"/>
</dbReference>
<organism evidence="4 5">
    <name type="scientific">marine gamma proteobacterium HTCC2143</name>
    <dbReference type="NCBI Taxonomy" id="247633"/>
    <lineage>
        <taxon>Bacteria</taxon>
        <taxon>Pseudomonadati</taxon>
        <taxon>Pseudomonadota</taxon>
        <taxon>Gammaproteobacteria</taxon>
        <taxon>Cellvibrionales</taxon>
        <taxon>Spongiibacteraceae</taxon>
        <taxon>BD1-7 clade</taxon>
    </lineage>
</organism>
<keyword evidence="3" id="KW-0349">Heme</keyword>
<dbReference type="SUPFAM" id="SSF48264">
    <property type="entry name" value="Cytochrome P450"/>
    <property type="match status" value="1"/>
</dbReference>
<dbReference type="PROSITE" id="PS00086">
    <property type="entry name" value="CYTOCHROME_P450"/>
    <property type="match status" value="1"/>
</dbReference>
<keyword evidence="3" id="KW-0503">Monooxygenase</keyword>
<dbReference type="GO" id="GO:0005506">
    <property type="term" value="F:iron ion binding"/>
    <property type="evidence" value="ECO:0007669"/>
    <property type="project" value="InterPro"/>
</dbReference>
<dbReference type="PRINTS" id="PR00359">
    <property type="entry name" value="BP450"/>
</dbReference>
<dbReference type="Gene3D" id="1.10.630.10">
    <property type="entry name" value="Cytochrome P450"/>
    <property type="match status" value="1"/>
</dbReference>